<accession>A0AAU7LW81</accession>
<feature type="compositionally biased region" description="Polar residues" evidence="1">
    <location>
        <begin position="29"/>
        <end position="46"/>
    </location>
</feature>
<name>A0AAU7LW81_9BURK</name>
<gene>
    <name evidence="2" type="ORF">ABLV49_09160</name>
</gene>
<dbReference type="EMBL" id="CP157675">
    <property type="protein sequence ID" value="XBP71942.1"/>
    <property type="molecule type" value="Genomic_DNA"/>
</dbReference>
<proteinExistence type="predicted"/>
<organism evidence="2">
    <name type="scientific">Polaromonas hydrogenivorans</name>
    <dbReference type="NCBI Taxonomy" id="335476"/>
    <lineage>
        <taxon>Bacteria</taxon>
        <taxon>Pseudomonadati</taxon>
        <taxon>Pseudomonadota</taxon>
        <taxon>Betaproteobacteria</taxon>
        <taxon>Burkholderiales</taxon>
        <taxon>Comamonadaceae</taxon>
        <taxon>Polaromonas</taxon>
    </lineage>
</organism>
<dbReference type="AlphaFoldDB" id="A0AAU7LW81"/>
<dbReference type="RefSeq" id="WP_349281278.1">
    <property type="nucleotide sequence ID" value="NZ_CBCSCU010000002.1"/>
</dbReference>
<protein>
    <submittedName>
        <fullName evidence="2">Uncharacterized protein</fullName>
    </submittedName>
</protein>
<evidence type="ECO:0000256" key="1">
    <source>
        <dbReference type="SAM" id="MobiDB-lite"/>
    </source>
</evidence>
<sequence>MGLYSHYSTPDLEALRQRLMDSLHARLTGPTSATSNGRSVQFQQQTDHIRKEAGEVATELARRNGQFDRRPIYLA</sequence>
<evidence type="ECO:0000313" key="2">
    <source>
        <dbReference type="EMBL" id="XBP71942.1"/>
    </source>
</evidence>
<feature type="region of interest" description="Disordered" evidence="1">
    <location>
        <begin position="26"/>
        <end position="47"/>
    </location>
</feature>
<reference evidence="2" key="1">
    <citation type="submission" date="2024-05" db="EMBL/GenBank/DDBJ databases">
        <authorList>
            <person name="Bunk B."/>
            <person name="Swiderski J."/>
            <person name="Sproer C."/>
            <person name="Thiel V."/>
        </authorList>
    </citation>
    <scope>NUCLEOTIDE SEQUENCE</scope>
    <source>
        <strain evidence="2">DSM 17735</strain>
    </source>
</reference>